<dbReference type="GO" id="GO:0005525">
    <property type="term" value="F:GTP binding"/>
    <property type="evidence" value="ECO:0007669"/>
    <property type="project" value="UniProtKB-KW"/>
</dbReference>
<dbReference type="Pfam" id="PF00503">
    <property type="entry name" value="G-alpha"/>
    <property type="match status" value="1"/>
</dbReference>
<dbReference type="PANTHER" id="PTHR10218:SF302">
    <property type="entry name" value="GUANINE NUCLEOTIDE-BINDING PROTEIN ALPHA-5 SUBUNIT"/>
    <property type="match status" value="1"/>
</dbReference>
<dbReference type="OrthoDB" id="5817230at2759"/>
<evidence type="ECO:0000313" key="6">
    <source>
        <dbReference type="Proteomes" id="UP000183567"/>
    </source>
</evidence>
<dbReference type="GO" id="GO:0001664">
    <property type="term" value="F:G protein-coupled receptor binding"/>
    <property type="evidence" value="ECO:0007669"/>
    <property type="project" value="TreeGrafter"/>
</dbReference>
<sequence length="293" mass="33513">MTAANFLWALSLSSIKELDSLPLFVTKTRTRTFLERFDSPLQDHAWSNIFKEKREQREAQRISREIDKGILESKKSLTKKDKAVKVLVMGQPESGKLAMLRNLQFALHPTYFHDEALKWKTIIQLNLIDSVKTLLSIVENELEISGPRSRSPTDSISTSLLDHYQHTRMRLLPLLSMETNLTRQLHPEHCDPSITPENCEQAGSKWKSVLKKVTLVQPAPPGSPQCRPVTSDKWGKDDPTLMLAAFKDDIISLWEDESIRGVLRRHRVRLEDSPGFFLDDTARIAAVDYEPTE</sequence>
<keyword evidence="1" id="KW-0479">Metal-binding</keyword>
<evidence type="ECO:0000256" key="3">
    <source>
        <dbReference type="ARBA" id="ARBA00023134"/>
    </source>
</evidence>
<comment type="caution">
    <text evidence="5">The sequence shown here is derived from an EMBL/GenBank/DDBJ whole genome shotgun (WGS) entry which is preliminary data.</text>
</comment>
<name>A0A1J8QWG2_9AGAM</name>
<protein>
    <submittedName>
        <fullName evidence="5">Uncharacterized protein</fullName>
    </submittedName>
</protein>
<evidence type="ECO:0000313" key="5">
    <source>
        <dbReference type="EMBL" id="OJA17721.1"/>
    </source>
</evidence>
<dbReference type="AlphaFoldDB" id="A0A1J8QWG2"/>
<dbReference type="GO" id="GO:0005737">
    <property type="term" value="C:cytoplasm"/>
    <property type="evidence" value="ECO:0007669"/>
    <property type="project" value="TreeGrafter"/>
</dbReference>
<gene>
    <name evidence="5" type="ORF">AZE42_04804</name>
</gene>
<keyword evidence="3" id="KW-0342">GTP-binding</keyword>
<keyword evidence="6" id="KW-1185">Reference proteome</keyword>
<feature type="non-terminal residue" evidence="5">
    <location>
        <position position="293"/>
    </location>
</feature>
<dbReference type="Proteomes" id="UP000183567">
    <property type="component" value="Unassembled WGS sequence"/>
</dbReference>
<organism evidence="5 6">
    <name type="scientific">Rhizopogon vesiculosus</name>
    <dbReference type="NCBI Taxonomy" id="180088"/>
    <lineage>
        <taxon>Eukaryota</taxon>
        <taxon>Fungi</taxon>
        <taxon>Dikarya</taxon>
        <taxon>Basidiomycota</taxon>
        <taxon>Agaricomycotina</taxon>
        <taxon>Agaricomycetes</taxon>
        <taxon>Agaricomycetidae</taxon>
        <taxon>Boletales</taxon>
        <taxon>Suillineae</taxon>
        <taxon>Rhizopogonaceae</taxon>
        <taxon>Rhizopogon</taxon>
    </lineage>
</organism>
<dbReference type="GO" id="GO:0003924">
    <property type="term" value="F:GTPase activity"/>
    <property type="evidence" value="ECO:0007669"/>
    <property type="project" value="InterPro"/>
</dbReference>
<dbReference type="InterPro" id="IPR001019">
    <property type="entry name" value="Gprotein_alpha_su"/>
</dbReference>
<keyword evidence="2" id="KW-0547">Nucleotide-binding</keyword>
<dbReference type="Gene3D" id="1.10.400.10">
    <property type="entry name" value="GI Alpha 1, domain 2-like"/>
    <property type="match status" value="1"/>
</dbReference>
<dbReference type="GO" id="GO:0007188">
    <property type="term" value="P:adenylate cyclase-modulating G protein-coupled receptor signaling pathway"/>
    <property type="evidence" value="ECO:0007669"/>
    <property type="project" value="TreeGrafter"/>
</dbReference>
<dbReference type="GO" id="GO:0046872">
    <property type="term" value="F:metal ion binding"/>
    <property type="evidence" value="ECO:0007669"/>
    <property type="project" value="UniProtKB-KW"/>
</dbReference>
<dbReference type="InterPro" id="IPR027417">
    <property type="entry name" value="P-loop_NTPase"/>
</dbReference>
<accession>A0A1J8QWG2</accession>
<evidence type="ECO:0000256" key="4">
    <source>
        <dbReference type="ARBA" id="ARBA00023224"/>
    </source>
</evidence>
<evidence type="ECO:0000256" key="1">
    <source>
        <dbReference type="ARBA" id="ARBA00022723"/>
    </source>
</evidence>
<dbReference type="PANTHER" id="PTHR10218">
    <property type="entry name" value="GTP-BINDING PROTEIN ALPHA SUBUNIT"/>
    <property type="match status" value="1"/>
</dbReference>
<dbReference type="InterPro" id="IPR011025">
    <property type="entry name" value="GproteinA_insert"/>
</dbReference>
<dbReference type="Gene3D" id="3.40.50.300">
    <property type="entry name" value="P-loop containing nucleotide triphosphate hydrolases"/>
    <property type="match status" value="1"/>
</dbReference>
<evidence type="ECO:0000256" key="2">
    <source>
        <dbReference type="ARBA" id="ARBA00022741"/>
    </source>
</evidence>
<dbReference type="EMBL" id="LVVM01001849">
    <property type="protein sequence ID" value="OJA17721.1"/>
    <property type="molecule type" value="Genomic_DNA"/>
</dbReference>
<reference evidence="5 6" key="1">
    <citation type="submission" date="2016-03" db="EMBL/GenBank/DDBJ databases">
        <title>Comparative genomics of the ectomycorrhizal sister species Rhizopogon vinicolor and Rhizopogon vesiculosus (Basidiomycota: Boletales) reveals a divergence of the mating type B locus.</title>
        <authorList>
            <person name="Mujic A.B."/>
            <person name="Kuo A."/>
            <person name="Tritt A."/>
            <person name="Lipzen A."/>
            <person name="Chen C."/>
            <person name="Johnson J."/>
            <person name="Sharma A."/>
            <person name="Barry K."/>
            <person name="Grigoriev I.V."/>
            <person name="Spatafora J.W."/>
        </authorList>
    </citation>
    <scope>NUCLEOTIDE SEQUENCE [LARGE SCALE GENOMIC DNA]</scope>
    <source>
        <strain evidence="5 6">AM-OR11-056</strain>
    </source>
</reference>
<keyword evidence="4" id="KW-0807">Transducer</keyword>
<dbReference type="GO" id="GO:0031683">
    <property type="term" value="F:G-protein beta/gamma-subunit complex binding"/>
    <property type="evidence" value="ECO:0007669"/>
    <property type="project" value="InterPro"/>
</dbReference>
<dbReference type="GO" id="GO:0005834">
    <property type="term" value="C:heterotrimeric G-protein complex"/>
    <property type="evidence" value="ECO:0007669"/>
    <property type="project" value="TreeGrafter"/>
</dbReference>
<dbReference type="SUPFAM" id="SSF47895">
    <property type="entry name" value="Transducin (alpha subunit), insertion domain"/>
    <property type="match status" value="1"/>
</dbReference>
<proteinExistence type="predicted"/>
<dbReference type="STRING" id="180088.A0A1J8QWG2"/>